<dbReference type="WBParaSite" id="JU765_v2.g12985.t1">
    <property type="protein sequence ID" value="JU765_v2.g12985.t1"/>
    <property type="gene ID" value="JU765_v2.g12985"/>
</dbReference>
<accession>A0AC34Q4V8</accession>
<sequence>MSSYLLEVVHEFRKLAINLVIILNFFITETEKDLGSDLPSKNLSNEESAEVHRDSTKENEESNFWIQCSYLKLLSQNHMFYQEHLWPDEVEINNAEVDGDFLLRLQTLLDVYFVCNLDDNPDVLPFFELLKLMKNIKDRRSQGVINH</sequence>
<evidence type="ECO:0000313" key="1">
    <source>
        <dbReference type="Proteomes" id="UP000887576"/>
    </source>
</evidence>
<dbReference type="Proteomes" id="UP000887576">
    <property type="component" value="Unplaced"/>
</dbReference>
<organism evidence="1 2">
    <name type="scientific">Panagrolaimus sp. JU765</name>
    <dbReference type="NCBI Taxonomy" id="591449"/>
    <lineage>
        <taxon>Eukaryota</taxon>
        <taxon>Metazoa</taxon>
        <taxon>Ecdysozoa</taxon>
        <taxon>Nematoda</taxon>
        <taxon>Chromadorea</taxon>
        <taxon>Rhabditida</taxon>
        <taxon>Tylenchina</taxon>
        <taxon>Panagrolaimomorpha</taxon>
        <taxon>Panagrolaimoidea</taxon>
        <taxon>Panagrolaimidae</taxon>
        <taxon>Panagrolaimus</taxon>
    </lineage>
</organism>
<name>A0AC34Q4V8_9BILA</name>
<protein>
    <submittedName>
        <fullName evidence="2">Uncharacterized protein</fullName>
    </submittedName>
</protein>
<reference evidence="2" key="1">
    <citation type="submission" date="2022-11" db="UniProtKB">
        <authorList>
            <consortium name="WormBaseParasite"/>
        </authorList>
    </citation>
    <scope>IDENTIFICATION</scope>
</reference>
<proteinExistence type="predicted"/>
<evidence type="ECO:0000313" key="2">
    <source>
        <dbReference type="WBParaSite" id="JU765_v2.g12985.t1"/>
    </source>
</evidence>